<dbReference type="PROSITE" id="PS50262">
    <property type="entry name" value="G_PROTEIN_RECEP_F1_2"/>
    <property type="match status" value="1"/>
</dbReference>
<feature type="transmembrane region" description="Helical" evidence="7">
    <location>
        <begin position="153"/>
        <end position="175"/>
    </location>
</feature>
<name>A0A553P8H5_TIGCA</name>
<feature type="transmembrane region" description="Helical" evidence="7">
    <location>
        <begin position="114"/>
        <end position="133"/>
    </location>
</feature>
<feature type="transmembrane region" description="Helical" evidence="7">
    <location>
        <begin position="41"/>
        <end position="59"/>
    </location>
</feature>
<keyword evidence="10" id="KW-1185">Reference proteome</keyword>
<proteinExistence type="inferred from homology"/>
<dbReference type="GO" id="GO:0004930">
    <property type="term" value="F:G protein-coupled receptor activity"/>
    <property type="evidence" value="ECO:0007669"/>
    <property type="project" value="InterPro"/>
</dbReference>
<dbReference type="PRINTS" id="PR00237">
    <property type="entry name" value="GPCRRHODOPSN"/>
</dbReference>
<feature type="transmembrane region" description="Helical" evidence="7">
    <location>
        <begin position="295"/>
        <end position="319"/>
    </location>
</feature>
<dbReference type="Gene3D" id="1.20.1070.10">
    <property type="entry name" value="Rhodopsin 7-helix transmembrane proteins"/>
    <property type="match status" value="1"/>
</dbReference>
<evidence type="ECO:0000256" key="7">
    <source>
        <dbReference type="SAM" id="Phobius"/>
    </source>
</evidence>
<dbReference type="OrthoDB" id="10011551at2759"/>
<dbReference type="Pfam" id="PF00001">
    <property type="entry name" value="7tm_1"/>
    <property type="match status" value="1"/>
</dbReference>
<organism evidence="9 10">
    <name type="scientific">Tigriopus californicus</name>
    <name type="common">Marine copepod</name>
    <dbReference type="NCBI Taxonomy" id="6832"/>
    <lineage>
        <taxon>Eukaryota</taxon>
        <taxon>Metazoa</taxon>
        <taxon>Ecdysozoa</taxon>
        <taxon>Arthropoda</taxon>
        <taxon>Crustacea</taxon>
        <taxon>Multicrustacea</taxon>
        <taxon>Hexanauplia</taxon>
        <taxon>Copepoda</taxon>
        <taxon>Harpacticoida</taxon>
        <taxon>Harpacticidae</taxon>
        <taxon>Tigriopus</taxon>
    </lineage>
</organism>
<sequence>MLLNISRDLLSVYIESDRLEYAQDFGRWVEHAFLWMPYVEGIPQFVLNSVVLLSISVILNSGRCLEKPAFVFIANLAVSDLVMCLIQIITLLLRLQLQLCESRICRLQNCQIQLSLWTFSLSKSLLCTILITVDRYIYITKGIKYSLIVTKSWIVVGIAVSWLAPIGLGMTSFLIQDDHTRSETNCISTHLMPKLFVAFGISLIIIVLFSIYLLYGVILVKFYRQKKSLERAKSKSQSIRFKGFATDSQLLLTSSPSKSFPDLQNTWRNFKKKRISGEFNLIFQTLKKVCRFIHAAQYVIVLIAVFTIAWLPWLMVLYFDVFDENFKVFDRLCTNETRPLEGITSPIDLDLSNLQRNFQFVIANPQERIMMDVPNGADLPICTFIHQSLHSFMQDYRQLSAMLVGILNSILNPIIYAFWYPEFRDQCRNVSCPRYRVTFPIM</sequence>
<feature type="domain" description="G-protein coupled receptors family 1 profile" evidence="8">
    <location>
        <begin position="47"/>
        <end position="416"/>
    </location>
</feature>
<dbReference type="EMBL" id="VCGU01000007">
    <property type="protein sequence ID" value="TRY73966.1"/>
    <property type="molecule type" value="Genomic_DNA"/>
</dbReference>
<evidence type="ECO:0000313" key="9">
    <source>
        <dbReference type="EMBL" id="TRY73966.1"/>
    </source>
</evidence>
<dbReference type="GO" id="GO:0005886">
    <property type="term" value="C:plasma membrane"/>
    <property type="evidence" value="ECO:0007669"/>
    <property type="project" value="UniProtKB-SubCell"/>
</dbReference>
<dbReference type="Proteomes" id="UP000318571">
    <property type="component" value="Chromosome 3"/>
</dbReference>
<accession>A0A553P8H5</accession>
<reference evidence="9 10" key="1">
    <citation type="journal article" date="2018" name="Nat. Ecol. Evol.">
        <title>Genomic signatures of mitonuclear coevolution across populations of Tigriopus californicus.</title>
        <authorList>
            <person name="Barreto F.S."/>
            <person name="Watson E.T."/>
            <person name="Lima T.G."/>
            <person name="Willett C.S."/>
            <person name="Edmands S."/>
            <person name="Li W."/>
            <person name="Burton R.S."/>
        </authorList>
    </citation>
    <scope>NUCLEOTIDE SEQUENCE [LARGE SCALE GENOMIC DNA]</scope>
    <source>
        <strain evidence="9 10">San Diego</strain>
    </source>
</reference>
<evidence type="ECO:0000313" key="10">
    <source>
        <dbReference type="Proteomes" id="UP000318571"/>
    </source>
</evidence>
<evidence type="ECO:0000256" key="2">
    <source>
        <dbReference type="ARBA" id="ARBA00010663"/>
    </source>
</evidence>
<comment type="similarity">
    <text evidence="2">Belongs to the G-protein coupled receptor 1 family.</text>
</comment>
<keyword evidence="5 7" id="KW-1133">Transmembrane helix</keyword>
<dbReference type="STRING" id="6832.A0A553P8H5"/>
<keyword evidence="3" id="KW-1003">Cell membrane</keyword>
<evidence type="ECO:0000256" key="4">
    <source>
        <dbReference type="ARBA" id="ARBA00022692"/>
    </source>
</evidence>
<evidence type="ECO:0000256" key="1">
    <source>
        <dbReference type="ARBA" id="ARBA00004651"/>
    </source>
</evidence>
<protein>
    <recommendedName>
        <fullName evidence="8">G-protein coupled receptors family 1 profile domain-containing protein</fullName>
    </recommendedName>
</protein>
<evidence type="ECO:0000256" key="5">
    <source>
        <dbReference type="ARBA" id="ARBA00022989"/>
    </source>
</evidence>
<evidence type="ECO:0000256" key="6">
    <source>
        <dbReference type="ARBA" id="ARBA00023136"/>
    </source>
</evidence>
<dbReference type="SUPFAM" id="SSF81321">
    <property type="entry name" value="Family A G protein-coupled receptor-like"/>
    <property type="match status" value="2"/>
</dbReference>
<dbReference type="CDD" id="cd00637">
    <property type="entry name" value="7tm_classA_rhodopsin-like"/>
    <property type="match status" value="1"/>
</dbReference>
<feature type="transmembrane region" description="Helical" evidence="7">
    <location>
        <begin position="399"/>
        <end position="419"/>
    </location>
</feature>
<keyword evidence="4 7" id="KW-0812">Transmembrane</keyword>
<gene>
    <name evidence="9" type="ORF">TCAL_14648</name>
</gene>
<comment type="caution">
    <text evidence="9">The sequence shown here is derived from an EMBL/GenBank/DDBJ whole genome shotgun (WGS) entry which is preliminary data.</text>
</comment>
<evidence type="ECO:0000259" key="8">
    <source>
        <dbReference type="PROSITE" id="PS50262"/>
    </source>
</evidence>
<dbReference type="InterPro" id="IPR017452">
    <property type="entry name" value="GPCR_Rhodpsn_7TM"/>
</dbReference>
<dbReference type="AlphaFoldDB" id="A0A553P8H5"/>
<dbReference type="PANTHER" id="PTHR22750">
    <property type="entry name" value="G-PROTEIN COUPLED RECEPTOR"/>
    <property type="match status" value="1"/>
</dbReference>
<feature type="transmembrane region" description="Helical" evidence="7">
    <location>
        <begin position="195"/>
        <end position="223"/>
    </location>
</feature>
<dbReference type="InterPro" id="IPR000276">
    <property type="entry name" value="GPCR_Rhodpsn"/>
</dbReference>
<comment type="subcellular location">
    <subcellularLocation>
        <location evidence="1">Cell membrane</location>
        <topology evidence="1">Multi-pass membrane protein</topology>
    </subcellularLocation>
</comment>
<evidence type="ECO:0000256" key="3">
    <source>
        <dbReference type="ARBA" id="ARBA00022475"/>
    </source>
</evidence>
<feature type="transmembrane region" description="Helical" evidence="7">
    <location>
        <begin position="71"/>
        <end position="94"/>
    </location>
</feature>
<keyword evidence="6 7" id="KW-0472">Membrane</keyword>